<feature type="transmembrane region" description="Helical" evidence="1">
    <location>
        <begin position="120"/>
        <end position="140"/>
    </location>
</feature>
<dbReference type="Proteomes" id="UP000822688">
    <property type="component" value="Chromosome 8"/>
</dbReference>
<name>A0A8T0GV96_CERPU</name>
<dbReference type="PANTHER" id="PTHR33287">
    <property type="entry name" value="OS03G0453550 PROTEIN"/>
    <property type="match status" value="1"/>
</dbReference>
<dbReference type="PANTHER" id="PTHR33287:SF11">
    <property type="entry name" value="OS03G0778400 PROTEIN"/>
    <property type="match status" value="1"/>
</dbReference>
<proteinExistence type="predicted"/>
<evidence type="ECO:0000313" key="2">
    <source>
        <dbReference type="EMBL" id="KAG0563671.1"/>
    </source>
</evidence>
<comment type="caution">
    <text evidence="2">The sequence shown here is derived from an EMBL/GenBank/DDBJ whole genome shotgun (WGS) entry which is preliminary data.</text>
</comment>
<keyword evidence="1" id="KW-1133">Transmembrane helix</keyword>
<feature type="transmembrane region" description="Helical" evidence="1">
    <location>
        <begin position="90"/>
        <end position="108"/>
    </location>
</feature>
<dbReference type="AlphaFoldDB" id="A0A8T0GV96"/>
<protein>
    <submittedName>
        <fullName evidence="2">Uncharacterized protein</fullName>
    </submittedName>
</protein>
<reference evidence="2" key="1">
    <citation type="submission" date="2020-06" db="EMBL/GenBank/DDBJ databases">
        <title>WGS assembly of Ceratodon purpureus strain R40.</title>
        <authorList>
            <person name="Carey S.B."/>
            <person name="Jenkins J."/>
            <person name="Shu S."/>
            <person name="Lovell J.T."/>
            <person name="Sreedasyam A."/>
            <person name="Maumus F."/>
            <person name="Tiley G.P."/>
            <person name="Fernandez-Pozo N."/>
            <person name="Barry K."/>
            <person name="Chen C."/>
            <person name="Wang M."/>
            <person name="Lipzen A."/>
            <person name="Daum C."/>
            <person name="Saski C.A."/>
            <person name="Payton A.C."/>
            <person name="Mcbreen J.C."/>
            <person name="Conrad R.E."/>
            <person name="Kollar L.M."/>
            <person name="Olsson S."/>
            <person name="Huttunen S."/>
            <person name="Landis J.B."/>
            <person name="Wickett N.J."/>
            <person name="Johnson M.G."/>
            <person name="Rensing S.A."/>
            <person name="Grimwood J."/>
            <person name="Schmutz J."/>
            <person name="Mcdaniel S.F."/>
        </authorList>
    </citation>
    <scope>NUCLEOTIDE SEQUENCE</scope>
    <source>
        <strain evidence="2">R40</strain>
    </source>
</reference>
<keyword evidence="1" id="KW-0812">Transmembrane</keyword>
<organism evidence="2 3">
    <name type="scientific">Ceratodon purpureus</name>
    <name type="common">Fire moss</name>
    <name type="synonym">Dicranum purpureum</name>
    <dbReference type="NCBI Taxonomy" id="3225"/>
    <lineage>
        <taxon>Eukaryota</taxon>
        <taxon>Viridiplantae</taxon>
        <taxon>Streptophyta</taxon>
        <taxon>Embryophyta</taxon>
        <taxon>Bryophyta</taxon>
        <taxon>Bryophytina</taxon>
        <taxon>Bryopsida</taxon>
        <taxon>Dicranidae</taxon>
        <taxon>Pseudoditrichales</taxon>
        <taxon>Ditrichaceae</taxon>
        <taxon>Ceratodon</taxon>
    </lineage>
</organism>
<gene>
    <name evidence="2" type="ORF">KC19_8G049800</name>
</gene>
<dbReference type="EMBL" id="CM026429">
    <property type="protein sequence ID" value="KAG0563671.1"/>
    <property type="molecule type" value="Genomic_DNA"/>
</dbReference>
<feature type="transmembrane region" description="Helical" evidence="1">
    <location>
        <begin position="202"/>
        <end position="222"/>
    </location>
</feature>
<evidence type="ECO:0000313" key="3">
    <source>
        <dbReference type="Proteomes" id="UP000822688"/>
    </source>
</evidence>
<keyword evidence="1" id="KW-0472">Membrane</keyword>
<sequence>MAGSNTELSSNKMEDVYIGTSGIGGGLHKDIRNKWSFDYTNNLGCPDSDPKTQAIKLAQFAYFHWSEKLKESQQLEDRKKNDRRDYQTEIYQIIGFYSVFQGVIFQGVTSMASNLECGFYKIPVILSVIASAATFVGIYAKFNNIADLNLSINEDKIQTKAFHDTLRKVEEYNHVTEFNISQIDEAINGACNRSYDGEEHSIFLKWGVLGFLIIFSAFFAYLDYVVMCRGYR</sequence>
<evidence type="ECO:0000256" key="1">
    <source>
        <dbReference type="SAM" id="Phobius"/>
    </source>
</evidence>
<accession>A0A8T0GV96</accession>
<keyword evidence="3" id="KW-1185">Reference proteome</keyword>